<protein>
    <submittedName>
        <fullName evidence="2 4">Uncharacterized protein</fullName>
    </submittedName>
</protein>
<evidence type="ECO:0000313" key="2">
    <source>
        <dbReference type="EMBL" id="VDN44569.1"/>
    </source>
</evidence>
<dbReference type="Proteomes" id="UP000271098">
    <property type="component" value="Unassembled WGS sequence"/>
</dbReference>
<reference evidence="4" key="1">
    <citation type="submission" date="2016-06" db="UniProtKB">
        <authorList>
            <consortium name="WormBaseParasite"/>
        </authorList>
    </citation>
    <scope>IDENTIFICATION</scope>
</reference>
<sequence length="103" mass="11709">MPKTHDGTAGIINQFQKAKFDSATCCNFEFKKFPFLDRHRWTSAKMNNCDNGLDTVDDPPPLDMCHWPGITDEQRDEQQDLLDPLSSDRPATSCSFSAAQWRA</sequence>
<proteinExistence type="predicted"/>
<evidence type="ECO:0000313" key="4">
    <source>
        <dbReference type="WBParaSite" id="GPUH_0002574801-mRNA-1"/>
    </source>
</evidence>
<name>A0A183EXM7_9BILA</name>
<feature type="region of interest" description="Disordered" evidence="1">
    <location>
        <begin position="69"/>
        <end position="103"/>
    </location>
</feature>
<dbReference type="AlphaFoldDB" id="A0A183EXM7"/>
<organism evidence="4">
    <name type="scientific">Gongylonema pulchrum</name>
    <dbReference type="NCBI Taxonomy" id="637853"/>
    <lineage>
        <taxon>Eukaryota</taxon>
        <taxon>Metazoa</taxon>
        <taxon>Ecdysozoa</taxon>
        <taxon>Nematoda</taxon>
        <taxon>Chromadorea</taxon>
        <taxon>Rhabditida</taxon>
        <taxon>Spirurina</taxon>
        <taxon>Spiruromorpha</taxon>
        <taxon>Spiruroidea</taxon>
        <taxon>Gongylonematidae</taxon>
        <taxon>Gongylonema</taxon>
    </lineage>
</organism>
<evidence type="ECO:0000313" key="3">
    <source>
        <dbReference type="Proteomes" id="UP000271098"/>
    </source>
</evidence>
<accession>A0A183EXM7</accession>
<reference evidence="2 3" key="2">
    <citation type="submission" date="2018-11" db="EMBL/GenBank/DDBJ databases">
        <authorList>
            <consortium name="Pathogen Informatics"/>
        </authorList>
    </citation>
    <scope>NUCLEOTIDE SEQUENCE [LARGE SCALE GENOMIC DNA]</scope>
</reference>
<gene>
    <name evidence="2" type="ORF">GPUH_LOCUS25718</name>
</gene>
<keyword evidence="3" id="KW-1185">Reference proteome</keyword>
<evidence type="ECO:0000256" key="1">
    <source>
        <dbReference type="SAM" id="MobiDB-lite"/>
    </source>
</evidence>
<dbReference type="WBParaSite" id="GPUH_0002574801-mRNA-1">
    <property type="protein sequence ID" value="GPUH_0002574801-mRNA-1"/>
    <property type="gene ID" value="GPUH_0002574801"/>
</dbReference>
<dbReference type="EMBL" id="UYRT01106526">
    <property type="protein sequence ID" value="VDN44569.1"/>
    <property type="molecule type" value="Genomic_DNA"/>
</dbReference>
<feature type="compositionally biased region" description="Polar residues" evidence="1">
    <location>
        <begin position="89"/>
        <end position="103"/>
    </location>
</feature>